<dbReference type="InterPro" id="IPR045214">
    <property type="entry name" value="Surf1/Surf4"/>
</dbReference>
<keyword evidence="3 6" id="KW-0812">Transmembrane</keyword>
<keyword evidence="4 6" id="KW-1133">Transmembrane helix</keyword>
<dbReference type="PROSITE" id="PS50895">
    <property type="entry name" value="SURF1"/>
    <property type="match status" value="1"/>
</dbReference>
<dbReference type="GO" id="GO:0005886">
    <property type="term" value="C:plasma membrane"/>
    <property type="evidence" value="ECO:0007669"/>
    <property type="project" value="UniProtKB-SubCell"/>
</dbReference>
<comment type="caution">
    <text evidence="7">The sequence shown here is derived from an EMBL/GenBank/DDBJ whole genome shotgun (WGS) entry which is preliminary data.</text>
</comment>
<dbReference type="CDD" id="cd06662">
    <property type="entry name" value="SURF1"/>
    <property type="match status" value="1"/>
</dbReference>
<organism evidence="7 8">
    <name type="scientific">Aquabacterium lacunae</name>
    <dbReference type="NCBI Taxonomy" id="2528630"/>
    <lineage>
        <taxon>Bacteria</taxon>
        <taxon>Pseudomonadati</taxon>
        <taxon>Pseudomonadota</taxon>
        <taxon>Betaproteobacteria</taxon>
        <taxon>Burkholderiales</taxon>
        <taxon>Aquabacterium</taxon>
    </lineage>
</organism>
<proteinExistence type="inferred from homology"/>
<dbReference type="PANTHER" id="PTHR23427">
    <property type="entry name" value="SURFEIT LOCUS PROTEIN"/>
    <property type="match status" value="1"/>
</dbReference>
<evidence type="ECO:0000256" key="5">
    <source>
        <dbReference type="ARBA" id="ARBA00023136"/>
    </source>
</evidence>
<dbReference type="Proteomes" id="UP000292120">
    <property type="component" value="Unassembled WGS sequence"/>
</dbReference>
<evidence type="ECO:0000256" key="3">
    <source>
        <dbReference type="ARBA" id="ARBA00022692"/>
    </source>
</evidence>
<gene>
    <name evidence="7" type="ORF">EYS42_07340</name>
</gene>
<dbReference type="OrthoDB" id="9789940at2"/>
<keyword evidence="5 6" id="KW-0472">Membrane</keyword>
<name>A0A4Q9H0Z4_9BURK</name>
<evidence type="ECO:0000313" key="7">
    <source>
        <dbReference type="EMBL" id="TBO32963.1"/>
    </source>
</evidence>
<comment type="similarity">
    <text evidence="2 6">Belongs to the SURF1 family.</text>
</comment>
<dbReference type="EMBL" id="SIXI01000002">
    <property type="protein sequence ID" value="TBO32963.1"/>
    <property type="molecule type" value="Genomic_DNA"/>
</dbReference>
<evidence type="ECO:0000256" key="1">
    <source>
        <dbReference type="ARBA" id="ARBA00004370"/>
    </source>
</evidence>
<sequence length="254" mass="28015">MARLNQVVVWAATAVGMAVTASLGVWQLQRADTKQALHEAMLARGAQAPWPADRLPCEASAWQAAEQHRVLLQGRWLHEHTLYLDNRPMQGRAGFVVLTPLQLAHSPGCTASVVLVQRGWVPRDPRDRLRLPDVPQPEGDVTLLARITWAPSRLMSLGGHGAETEQGLIRQNVDPEALAREWGLRLRPGSLQQLDEGVNSADGLLRHWWQPSADVGKHQAYAAQWFGMAAALLGLCVWSQWIRPKGRALSAAKT</sequence>
<dbReference type="PANTHER" id="PTHR23427:SF2">
    <property type="entry name" value="SURFEIT LOCUS PROTEIN 1"/>
    <property type="match status" value="1"/>
</dbReference>
<dbReference type="RefSeq" id="WP_130967230.1">
    <property type="nucleotide sequence ID" value="NZ_SIXI01000002.1"/>
</dbReference>
<accession>A0A4Q9H0Z4</accession>
<evidence type="ECO:0000313" key="8">
    <source>
        <dbReference type="Proteomes" id="UP000292120"/>
    </source>
</evidence>
<evidence type="ECO:0000256" key="2">
    <source>
        <dbReference type="ARBA" id="ARBA00007165"/>
    </source>
</evidence>
<comment type="subcellular location">
    <subcellularLocation>
        <location evidence="6">Cell membrane</location>
        <topology evidence="6">Multi-pass membrane protein</topology>
    </subcellularLocation>
    <subcellularLocation>
        <location evidence="1">Membrane</location>
    </subcellularLocation>
</comment>
<dbReference type="Pfam" id="PF02104">
    <property type="entry name" value="SURF1"/>
    <property type="match status" value="1"/>
</dbReference>
<comment type="caution">
    <text evidence="6">Lacks conserved residue(s) required for the propagation of feature annotation.</text>
</comment>
<keyword evidence="6" id="KW-1003">Cell membrane</keyword>
<dbReference type="AlphaFoldDB" id="A0A4Q9H0Z4"/>
<evidence type="ECO:0000256" key="4">
    <source>
        <dbReference type="ARBA" id="ARBA00022989"/>
    </source>
</evidence>
<protein>
    <recommendedName>
        <fullName evidence="6">SURF1-like protein</fullName>
    </recommendedName>
</protein>
<keyword evidence="8" id="KW-1185">Reference proteome</keyword>
<feature type="transmembrane region" description="Helical" evidence="6">
    <location>
        <begin position="7"/>
        <end position="26"/>
    </location>
</feature>
<evidence type="ECO:0000256" key="6">
    <source>
        <dbReference type="RuleBase" id="RU363076"/>
    </source>
</evidence>
<dbReference type="InterPro" id="IPR002994">
    <property type="entry name" value="Surf1/Shy1"/>
</dbReference>
<reference evidence="7 8" key="1">
    <citation type="submission" date="2019-02" db="EMBL/GenBank/DDBJ databases">
        <title>Aquabacterium sp. strain KMB7.</title>
        <authorList>
            <person name="Chen W.-M."/>
        </authorList>
    </citation>
    <scope>NUCLEOTIDE SEQUENCE [LARGE SCALE GENOMIC DNA]</scope>
    <source>
        <strain evidence="7 8">KMB7</strain>
    </source>
</reference>